<keyword evidence="2" id="KW-1185">Reference proteome</keyword>
<gene>
    <name evidence="1" type="ORF">FGO68_gene16411</name>
</gene>
<accession>A0A8J8NDB7</accession>
<sequence>MKKKKQRIKESLENMGAQRNQSDLRKELIIQIEAIIQAIYIGICLNLMKKELVQSYQQISGGMYWLNARNSFHQDPVELILDTKFKPILLLDPCSEYLKYKQAYVFQKYRKLELAQYDREIIYRCSYERPGLSKEIFETFSVVNMEKLMSDKKRTMFESNALKELEKQVAYFKKEYQELKGMIQI</sequence>
<organism evidence="1 2">
    <name type="scientific">Halteria grandinella</name>
    <dbReference type="NCBI Taxonomy" id="5974"/>
    <lineage>
        <taxon>Eukaryota</taxon>
        <taxon>Sar</taxon>
        <taxon>Alveolata</taxon>
        <taxon>Ciliophora</taxon>
        <taxon>Intramacronucleata</taxon>
        <taxon>Spirotrichea</taxon>
        <taxon>Stichotrichia</taxon>
        <taxon>Sporadotrichida</taxon>
        <taxon>Halteriidae</taxon>
        <taxon>Halteria</taxon>
    </lineage>
</organism>
<name>A0A8J8NDB7_HALGN</name>
<evidence type="ECO:0000313" key="2">
    <source>
        <dbReference type="Proteomes" id="UP000785679"/>
    </source>
</evidence>
<dbReference type="Proteomes" id="UP000785679">
    <property type="component" value="Unassembled WGS sequence"/>
</dbReference>
<evidence type="ECO:0000313" key="1">
    <source>
        <dbReference type="EMBL" id="TNV73087.1"/>
    </source>
</evidence>
<proteinExistence type="predicted"/>
<reference evidence="1" key="1">
    <citation type="submission" date="2019-06" db="EMBL/GenBank/DDBJ databases">
        <authorList>
            <person name="Zheng W."/>
        </authorList>
    </citation>
    <scope>NUCLEOTIDE SEQUENCE</scope>
    <source>
        <strain evidence="1">QDHG01</strain>
    </source>
</reference>
<comment type="caution">
    <text evidence="1">The sequence shown here is derived from an EMBL/GenBank/DDBJ whole genome shotgun (WGS) entry which is preliminary data.</text>
</comment>
<protein>
    <submittedName>
        <fullName evidence="1">Uncharacterized protein</fullName>
    </submittedName>
</protein>
<dbReference type="AlphaFoldDB" id="A0A8J8NDB7"/>
<dbReference type="EMBL" id="RRYP01019940">
    <property type="protein sequence ID" value="TNV73087.1"/>
    <property type="molecule type" value="Genomic_DNA"/>
</dbReference>